<dbReference type="SMART" id="SM00399">
    <property type="entry name" value="ZnF_C4"/>
    <property type="match status" value="1"/>
</dbReference>
<dbReference type="OrthoDB" id="6352325at2759"/>
<evidence type="ECO:0000256" key="6">
    <source>
        <dbReference type="ARBA" id="ARBA00023163"/>
    </source>
</evidence>
<evidence type="ECO:0000256" key="8">
    <source>
        <dbReference type="ARBA" id="ARBA00023242"/>
    </source>
</evidence>
<dbReference type="Proteomes" id="UP000015104">
    <property type="component" value="Unassembled WGS sequence"/>
</dbReference>
<reference evidence="12" key="1">
    <citation type="submission" date="2011-08" db="EMBL/GenBank/DDBJ databases">
        <authorList>
            <person name="Rombauts S."/>
        </authorList>
    </citation>
    <scope>NUCLEOTIDE SEQUENCE</scope>
    <source>
        <strain evidence="12">London</strain>
    </source>
</reference>
<dbReference type="AlphaFoldDB" id="T1K1Y6"/>
<keyword evidence="1" id="KW-0479">Metal-binding</keyword>
<feature type="domain" description="Nuclear receptor" evidence="10">
    <location>
        <begin position="8"/>
        <end position="83"/>
    </location>
</feature>
<organism evidence="11 12">
    <name type="scientific">Tetranychus urticae</name>
    <name type="common">Two-spotted spider mite</name>
    <dbReference type="NCBI Taxonomy" id="32264"/>
    <lineage>
        <taxon>Eukaryota</taxon>
        <taxon>Metazoa</taxon>
        <taxon>Ecdysozoa</taxon>
        <taxon>Arthropoda</taxon>
        <taxon>Chelicerata</taxon>
        <taxon>Arachnida</taxon>
        <taxon>Acari</taxon>
        <taxon>Acariformes</taxon>
        <taxon>Trombidiformes</taxon>
        <taxon>Prostigmata</taxon>
        <taxon>Eleutherengona</taxon>
        <taxon>Raphignathae</taxon>
        <taxon>Tetranychoidea</taxon>
        <taxon>Tetranychidae</taxon>
        <taxon>Tetranychus</taxon>
    </lineage>
</organism>
<dbReference type="EnsemblMetazoa" id="tetur04g03100.1">
    <property type="protein sequence ID" value="tetur04g03100.1"/>
    <property type="gene ID" value="tetur04g03100"/>
</dbReference>
<dbReference type="KEGG" id="tut:107359627"/>
<keyword evidence="8" id="KW-0539">Nucleus</keyword>
<dbReference type="STRING" id="32264.T1K1Y6"/>
<dbReference type="PROSITE" id="PS51030">
    <property type="entry name" value="NUCLEAR_REC_DBD_2"/>
    <property type="match status" value="1"/>
</dbReference>
<accession>T1K1Y6</accession>
<dbReference type="InterPro" id="IPR035500">
    <property type="entry name" value="NHR-like_dom_sf"/>
</dbReference>
<dbReference type="InterPro" id="IPR050234">
    <property type="entry name" value="Nuclear_hormone_rcpt_NR1"/>
</dbReference>
<gene>
    <name evidence="11" type="primary">107359627</name>
</gene>
<name>T1K1Y6_TETUR</name>
<dbReference type="GO" id="GO:0000978">
    <property type="term" value="F:RNA polymerase II cis-regulatory region sequence-specific DNA binding"/>
    <property type="evidence" value="ECO:0007669"/>
    <property type="project" value="TreeGrafter"/>
</dbReference>
<dbReference type="GO" id="GO:0030154">
    <property type="term" value="P:cell differentiation"/>
    <property type="evidence" value="ECO:0007669"/>
    <property type="project" value="TreeGrafter"/>
</dbReference>
<keyword evidence="4" id="KW-0805">Transcription regulation</keyword>
<evidence type="ECO:0000256" key="1">
    <source>
        <dbReference type="ARBA" id="ARBA00022723"/>
    </source>
</evidence>
<evidence type="ECO:0000256" key="4">
    <source>
        <dbReference type="ARBA" id="ARBA00023015"/>
    </source>
</evidence>
<evidence type="ECO:0000256" key="7">
    <source>
        <dbReference type="ARBA" id="ARBA00023170"/>
    </source>
</evidence>
<dbReference type="GO" id="GO:0008270">
    <property type="term" value="F:zinc ion binding"/>
    <property type="evidence" value="ECO:0007669"/>
    <property type="project" value="UniProtKB-KW"/>
</dbReference>
<dbReference type="Gene3D" id="1.10.565.10">
    <property type="entry name" value="Retinoid X Receptor"/>
    <property type="match status" value="1"/>
</dbReference>
<dbReference type="EMBL" id="CAEY01001357">
    <property type="status" value="NOT_ANNOTATED_CDS"/>
    <property type="molecule type" value="Genomic_DNA"/>
</dbReference>
<keyword evidence="6" id="KW-0804">Transcription</keyword>
<dbReference type="Gene3D" id="3.30.50.10">
    <property type="entry name" value="Erythroid Transcription Factor GATA-1, subunit A"/>
    <property type="match status" value="1"/>
</dbReference>
<keyword evidence="2" id="KW-0863">Zinc-finger</keyword>
<dbReference type="PANTHER" id="PTHR24082:SF283">
    <property type="entry name" value="NUCLEAR HORMONE RECEPTOR HR96"/>
    <property type="match status" value="1"/>
</dbReference>
<dbReference type="HOGENOM" id="CLU_007368_12_2_1"/>
<dbReference type="eggNOG" id="KOG3575">
    <property type="taxonomic scope" value="Eukaryota"/>
</dbReference>
<dbReference type="PANTHER" id="PTHR24082">
    <property type="entry name" value="NUCLEAR HORMONE RECEPTOR"/>
    <property type="match status" value="1"/>
</dbReference>
<dbReference type="InterPro" id="IPR013088">
    <property type="entry name" value="Znf_NHR/GATA"/>
</dbReference>
<feature type="region of interest" description="Disordered" evidence="9">
    <location>
        <begin position="102"/>
        <end position="129"/>
    </location>
</feature>
<keyword evidence="7" id="KW-0675">Receptor</keyword>
<evidence type="ECO:0000256" key="2">
    <source>
        <dbReference type="ARBA" id="ARBA00022771"/>
    </source>
</evidence>
<dbReference type="SUPFAM" id="SSF48508">
    <property type="entry name" value="Nuclear receptor ligand-binding domain"/>
    <property type="match status" value="1"/>
</dbReference>
<evidence type="ECO:0000313" key="12">
    <source>
        <dbReference type="Proteomes" id="UP000015104"/>
    </source>
</evidence>
<evidence type="ECO:0000256" key="9">
    <source>
        <dbReference type="SAM" id="MobiDB-lite"/>
    </source>
</evidence>
<keyword evidence="12" id="KW-1185">Reference proteome</keyword>
<evidence type="ECO:0000256" key="3">
    <source>
        <dbReference type="ARBA" id="ARBA00022833"/>
    </source>
</evidence>
<dbReference type="InterPro" id="IPR001628">
    <property type="entry name" value="Znf_hrmn_rcpt"/>
</dbReference>
<keyword evidence="5" id="KW-0238">DNA-binding</keyword>
<keyword evidence="3" id="KW-0862">Zinc</keyword>
<evidence type="ECO:0000259" key="10">
    <source>
        <dbReference type="PROSITE" id="PS51030"/>
    </source>
</evidence>
<evidence type="ECO:0000256" key="5">
    <source>
        <dbReference type="ARBA" id="ARBA00023125"/>
    </source>
</evidence>
<protein>
    <recommendedName>
        <fullName evidence="10">Nuclear receptor domain-containing protein</fullName>
    </recommendedName>
</protein>
<sequence>MTSFKGTKIECKICSDDAIGRYFGTYLCGSCKAFFRRNASKSEKFLCPFTERCEINKMTRRHCRKCRLEKCFRAGMKKEWIHSEDKVTENIDFIDINQFKTEPKSVPSTSGPFKDGESPASDSQEEAEEGKSNITLVLNNLLDEAALHDLLEEECEEALDKECKELTEEAVPLQNSGFQCYRFGDNRWDGREDPCDFHQTHQEYLTSTTYITNCGNLVCIGAPFKSTFGENTWQWKIYQRMLGANFTAISFRSEFISRRVALNHLEAEKIDELCPFSMKLCKNSPFDFPSDIDVPGFFKILEIFLNRLIPSLSTISTFSSLCMEDRMSLIKKSFGHILLLRTSVLVDINTETLTLPKTSVTLQLSKFRDFANCPYQQYMEFIKTLKPNWRTDFKANLLCIAIILFNPETPNVFYPDNIRIHQYNYIYLLRRYLEFRSYLVCAARTDYFDLMMKIGELQETIKINEFIHDLALANRDLVGPLLGEILDIC</sequence>
<dbReference type="PROSITE" id="PS00031">
    <property type="entry name" value="NUCLEAR_REC_DBD_1"/>
    <property type="match status" value="1"/>
</dbReference>
<reference evidence="11" key="2">
    <citation type="submission" date="2015-06" db="UniProtKB">
        <authorList>
            <consortium name="EnsemblMetazoa"/>
        </authorList>
    </citation>
    <scope>IDENTIFICATION</scope>
</reference>
<evidence type="ECO:0000313" key="11">
    <source>
        <dbReference type="EnsemblMetazoa" id="tetur04g03100.1"/>
    </source>
</evidence>
<dbReference type="Pfam" id="PF00105">
    <property type="entry name" value="zf-C4"/>
    <property type="match status" value="1"/>
</dbReference>
<dbReference type="GO" id="GO:0004879">
    <property type="term" value="F:nuclear receptor activity"/>
    <property type="evidence" value="ECO:0007669"/>
    <property type="project" value="TreeGrafter"/>
</dbReference>
<proteinExistence type="predicted"/>
<dbReference type="PRINTS" id="PR00047">
    <property type="entry name" value="STROIDFINGER"/>
</dbReference>
<dbReference type="GO" id="GO:0000122">
    <property type="term" value="P:negative regulation of transcription by RNA polymerase II"/>
    <property type="evidence" value="ECO:0007669"/>
    <property type="project" value="TreeGrafter"/>
</dbReference>
<dbReference type="GO" id="GO:0045944">
    <property type="term" value="P:positive regulation of transcription by RNA polymerase II"/>
    <property type="evidence" value="ECO:0007669"/>
    <property type="project" value="TreeGrafter"/>
</dbReference>
<dbReference type="SUPFAM" id="SSF57716">
    <property type="entry name" value="Glucocorticoid receptor-like (DNA-binding domain)"/>
    <property type="match status" value="1"/>
</dbReference>